<feature type="transmembrane region" description="Helical" evidence="6">
    <location>
        <begin position="178"/>
        <end position="197"/>
    </location>
</feature>
<organism evidence="7 8">
    <name type="scientific">Chloropicon primus</name>
    <dbReference type="NCBI Taxonomy" id="1764295"/>
    <lineage>
        <taxon>Eukaryota</taxon>
        <taxon>Viridiplantae</taxon>
        <taxon>Chlorophyta</taxon>
        <taxon>Chloropicophyceae</taxon>
        <taxon>Chloropicales</taxon>
        <taxon>Chloropicaceae</taxon>
        <taxon>Chloropicon</taxon>
    </lineage>
</organism>
<dbReference type="PANTHER" id="PTHR11266">
    <property type="entry name" value="PEROXISOMAL MEMBRANE PROTEIN 2, PXMP2 MPV17"/>
    <property type="match status" value="1"/>
</dbReference>
<dbReference type="Proteomes" id="UP000316726">
    <property type="component" value="Chromosome 6"/>
</dbReference>
<evidence type="ECO:0000256" key="4">
    <source>
        <dbReference type="ARBA" id="ARBA00022989"/>
    </source>
</evidence>
<accession>A0A5B8MMI7</accession>
<comment type="similarity">
    <text evidence="2 6">Belongs to the peroxisomal membrane protein PXMP2/4 family.</text>
</comment>
<dbReference type="STRING" id="1764295.A0A5B8MMI7"/>
<dbReference type="GO" id="GO:0016020">
    <property type="term" value="C:membrane"/>
    <property type="evidence" value="ECO:0007669"/>
    <property type="project" value="UniProtKB-SubCell"/>
</dbReference>
<protein>
    <submittedName>
        <fullName evidence="7">Peroxisomal membrane protein Pmp22</fullName>
    </submittedName>
</protein>
<evidence type="ECO:0000256" key="6">
    <source>
        <dbReference type="RuleBase" id="RU363053"/>
    </source>
</evidence>
<dbReference type="GO" id="GO:0005737">
    <property type="term" value="C:cytoplasm"/>
    <property type="evidence" value="ECO:0007669"/>
    <property type="project" value="TreeGrafter"/>
</dbReference>
<keyword evidence="5 6" id="KW-0472">Membrane</keyword>
<gene>
    <name evidence="7" type="ORF">A3770_06p41870</name>
</gene>
<proteinExistence type="inferred from homology"/>
<keyword evidence="4 6" id="KW-1133">Transmembrane helix</keyword>
<evidence type="ECO:0000256" key="3">
    <source>
        <dbReference type="ARBA" id="ARBA00022692"/>
    </source>
</evidence>
<dbReference type="InterPro" id="IPR007248">
    <property type="entry name" value="Mpv17_PMP22"/>
</dbReference>
<dbReference type="Pfam" id="PF04117">
    <property type="entry name" value="Mpv17_PMP22"/>
    <property type="match status" value="1"/>
</dbReference>
<reference evidence="7 8" key="1">
    <citation type="submission" date="2018-07" db="EMBL/GenBank/DDBJ databases">
        <title>The complete nuclear genome of the prasinophyte Chloropicon primus (CCMP1205).</title>
        <authorList>
            <person name="Pombert J.-F."/>
            <person name="Otis C."/>
            <person name="Turmel M."/>
            <person name="Lemieux C."/>
        </authorList>
    </citation>
    <scope>NUCLEOTIDE SEQUENCE [LARGE SCALE GENOMIC DNA]</scope>
    <source>
        <strain evidence="7 8">CCMP1205</strain>
    </source>
</reference>
<evidence type="ECO:0000256" key="5">
    <source>
        <dbReference type="ARBA" id="ARBA00023136"/>
    </source>
</evidence>
<feature type="transmembrane region" description="Helical" evidence="6">
    <location>
        <begin position="217"/>
        <end position="238"/>
    </location>
</feature>
<keyword evidence="8" id="KW-1185">Reference proteome</keyword>
<evidence type="ECO:0000256" key="1">
    <source>
        <dbReference type="ARBA" id="ARBA00004141"/>
    </source>
</evidence>
<evidence type="ECO:0000313" key="7">
    <source>
        <dbReference type="EMBL" id="QDZ21669.1"/>
    </source>
</evidence>
<name>A0A5B8MMI7_9CHLO</name>
<sequence length="313" mass="34897">MIPLVKGLKVCQAVRRPLTPTGFQEGENTTLAGKLYGSLTLKCQRTDLTTFYGIWSKVAVLKEDEGLDLFECVYCKEKVSVNNMVLGPGRGGPQARALTRKLWLFRNLNRSVRRKSTASESATPKSGGLGAVLSSAVTVGACSLLSDTIVQNMELYSARREAENSGKVDQKSYDPLRALRMLGYGFLFYGPVQHWWYGVLDRRFNNRTYLPHVVSKVALNQLVLGPIIVLSVFTWNFVLQGKANELSVKVKRDFAPSLVNAWKMWIPVAFANFYLIPLKRQVLFMSGCSIVWTGYLSYASNVAQGHKVAKKAE</sequence>
<dbReference type="OrthoDB" id="430207at2759"/>
<evidence type="ECO:0000256" key="2">
    <source>
        <dbReference type="ARBA" id="ARBA00006824"/>
    </source>
</evidence>
<comment type="subcellular location">
    <subcellularLocation>
        <location evidence="1">Membrane</location>
        <topology evidence="1">Multi-pass membrane protein</topology>
    </subcellularLocation>
</comment>
<dbReference type="PANTHER" id="PTHR11266:SF91">
    <property type="entry name" value="EXPRESSED PROTEIN"/>
    <property type="match status" value="1"/>
</dbReference>
<feature type="transmembrane region" description="Helical" evidence="6">
    <location>
        <begin position="258"/>
        <end position="276"/>
    </location>
</feature>
<keyword evidence="3 6" id="KW-0812">Transmembrane</keyword>
<evidence type="ECO:0000313" key="8">
    <source>
        <dbReference type="Proteomes" id="UP000316726"/>
    </source>
</evidence>
<dbReference type="AlphaFoldDB" id="A0A5B8MMI7"/>
<dbReference type="EMBL" id="CP031039">
    <property type="protein sequence ID" value="QDZ21669.1"/>
    <property type="molecule type" value="Genomic_DNA"/>
</dbReference>